<keyword evidence="3" id="KW-1185">Reference proteome</keyword>
<dbReference type="GO" id="GO:0006952">
    <property type="term" value="P:defense response"/>
    <property type="evidence" value="ECO:0007669"/>
    <property type="project" value="InterPro"/>
</dbReference>
<dbReference type="InterPro" id="IPR023393">
    <property type="entry name" value="START-like_dom_sf"/>
</dbReference>
<dbReference type="GeneID" id="116210087"/>
<proteinExistence type="inferred from homology"/>
<evidence type="ECO:0000313" key="4">
    <source>
        <dbReference type="RefSeq" id="XP_031399757.1"/>
    </source>
</evidence>
<reference evidence="3" key="1">
    <citation type="journal article" date="2020" name="Plant Biotechnol. J.">
        <title>The pomegranate (Punica granatum L.) draft genome dissects genetic divergence between soft- and hard-seeded cultivars.</title>
        <authorList>
            <person name="Luo X."/>
            <person name="Li H."/>
            <person name="Wu Z."/>
            <person name="Yao W."/>
            <person name="Zhao P."/>
            <person name="Cao D."/>
            <person name="Yu H."/>
            <person name="Li K."/>
            <person name="Poudel K."/>
            <person name="Zhao D."/>
            <person name="Zhang F."/>
            <person name="Xia X."/>
            <person name="Chen L."/>
            <person name="Wang Q."/>
            <person name="Jing D."/>
            <person name="Cao S."/>
        </authorList>
    </citation>
    <scope>NUCLEOTIDE SEQUENCE [LARGE SCALE GENOMIC DNA]</scope>
    <source>
        <strain evidence="3">cv. Tunisia</strain>
    </source>
</reference>
<evidence type="ECO:0000313" key="3">
    <source>
        <dbReference type="Proteomes" id="UP000515151"/>
    </source>
</evidence>
<evidence type="ECO:0000256" key="1">
    <source>
        <dbReference type="ARBA" id="ARBA00038242"/>
    </source>
</evidence>
<accession>A0A6P8DQX4</accession>
<evidence type="ECO:0000259" key="2">
    <source>
        <dbReference type="SMART" id="SM01037"/>
    </source>
</evidence>
<gene>
    <name evidence="4" type="primary">LOC116210087</name>
</gene>
<sequence>MASREALCGKLQKDIDLKSSAAHYYKLWRKESHKIPTASSPNVQAVALHEGDWHTHGAIKTWNYTIGRLRFAVYIFSVGPGIVTPALTRIVVSNTTGWAELINDGKPTVLKEKVGFNDANMTITIHGIEGDLYNELKVFRLTIKVIPKNNGSVAKLAIEYERLNEDMPIPNNYMDLVVSVVQDTDAHVHRAST</sequence>
<dbReference type="Gene3D" id="3.30.530.20">
    <property type="match status" value="1"/>
</dbReference>
<comment type="similarity">
    <text evidence="1">Belongs to the MLP family.</text>
</comment>
<dbReference type="InterPro" id="IPR000916">
    <property type="entry name" value="Bet_v_I/MLP"/>
</dbReference>
<dbReference type="SUPFAM" id="SSF55961">
    <property type="entry name" value="Bet v1-like"/>
    <property type="match status" value="1"/>
</dbReference>
<dbReference type="InterPro" id="IPR052006">
    <property type="entry name" value="MLP-like"/>
</dbReference>
<organism evidence="3 4">
    <name type="scientific">Punica granatum</name>
    <name type="common">Pomegranate</name>
    <dbReference type="NCBI Taxonomy" id="22663"/>
    <lineage>
        <taxon>Eukaryota</taxon>
        <taxon>Viridiplantae</taxon>
        <taxon>Streptophyta</taxon>
        <taxon>Embryophyta</taxon>
        <taxon>Tracheophyta</taxon>
        <taxon>Spermatophyta</taxon>
        <taxon>Magnoliopsida</taxon>
        <taxon>eudicotyledons</taxon>
        <taxon>Gunneridae</taxon>
        <taxon>Pentapetalae</taxon>
        <taxon>rosids</taxon>
        <taxon>malvids</taxon>
        <taxon>Myrtales</taxon>
        <taxon>Lythraceae</taxon>
        <taxon>Punica</taxon>
    </lineage>
</organism>
<dbReference type="RefSeq" id="XP_031399757.1">
    <property type="nucleotide sequence ID" value="XM_031543897.1"/>
</dbReference>
<dbReference type="AlphaFoldDB" id="A0A6P8DQX4"/>
<reference evidence="4" key="2">
    <citation type="submission" date="2025-08" db="UniProtKB">
        <authorList>
            <consortium name="RefSeq"/>
        </authorList>
    </citation>
    <scope>IDENTIFICATION</scope>
    <source>
        <tissue evidence="4">Leaf</tissue>
    </source>
</reference>
<name>A0A6P8DQX4_PUNGR</name>
<dbReference type="PANTHER" id="PTHR31338">
    <property type="entry name" value="POLYKETIDE CYCLASE/DEHYDRASE AND LIPID TRANSPORT SUPERFAMILY PROTEIN"/>
    <property type="match status" value="1"/>
</dbReference>
<dbReference type="PANTHER" id="PTHR31338:SF20">
    <property type="entry name" value="BET V I_MAJOR LATEX PROTEIN DOMAIN-CONTAINING PROTEIN"/>
    <property type="match status" value="1"/>
</dbReference>
<dbReference type="OrthoDB" id="1072116at2759"/>
<dbReference type="Proteomes" id="UP000515151">
    <property type="component" value="Chromosome 6"/>
</dbReference>
<dbReference type="CDD" id="cd07816">
    <property type="entry name" value="Bet_v1-like"/>
    <property type="match status" value="1"/>
</dbReference>
<dbReference type="Pfam" id="PF00407">
    <property type="entry name" value="Bet_v_1"/>
    <property type="match status" value="2"/>
</dbReference>
<feature type="domain" description="Bet v I/Major latex protein" evidence="2">
    <location>
        <begin position="6"/>
        <end position="191"/>
    </location>
</feature>
<protein>
    <submittedName>
        <fullName evidence="4">MLP-like protein 328 isoform X1</fullName>
    </submittedName>
</protein>
<dbReference type="SMART" id="SM01037">
    <property type="entry name" value="Bet_v_1"/>
    <property type="match status" value="1"/>
</dbReference>